<dbReference type="Gene3D" id="1.10.10.490">
    <property type="entry name" value="Beta-catenin-interacting ICAT"/>
    <property type="match status" value="1"/>
</dbReference>
<keyword evidence="16" id="KW-1185">Reference proteome</keyword>
<dbReference type="SUPFAM" id="SSF52402">
    <property type="entry name" value="Adenine nucleotide alpha hydrolases-like"/>
    <property type="match status" value="1"/>
</dbReference>
<dbReference type="PANTHER" id="PTHR11922:SF2">
    <property type="entry name" value="GMP SYNTHASE [GLUTAMINE-HYDROLYZING]"/>
    <property type="match status" value="1"/>
</dbReference>
<dbReference type="SUPFAM" id="SSF81730">
    <property type="entry name" value="beta-catenin-interacting protein ICAT"/>
    <property type="match status" value="1"/>
</dbReference>
<dbReference type="SUPFAM" id="SSF52317">
    <property type="entry name" value="Class I glutamine amidotransferase-like"/>
    <property type="match status" value="1"/>
</dbReference>
<feature type="binding site" evidence="12">
    <location>
        <begin position="386"/>
        <end position="392"/>
    </location>
    <ligand>
        <name>ATP</name>
        <dbReference type="ChEBI" id="CHEBI:30616"/>
    </ligand>
</feature>
<dbReference type="GO" id="GO:0005829">
    <property type="term" value="C:cytosol"/>
    <property type="evidence" value="ECO:0007669"/>
    <property type="project" value="TreeGrafter"/>
</dbReference>
<keyword evidence="10" id="KW-0315">Glutamine amidotransferase</keyword>
<dbReference type="FunFam" id="3.40.50.620:FF:000044">
    <property type="entry name" value="GMP synthase [glutamine-hydrolyzing]"/>
    <property type="match status" value="1"/>
</dbReference>
<dbReference type="OrthoDB" id="1724632at2759"/>
<comment type="pathway">
    <text evidence="1">Purine metabolism; GMP biosynthesis; GMP from XMP (L-Gln route): step 1/1.</text>
</comment>
<dbReference type="InterPro" id="IPR017926">
    <property type="entry name" value="GATASE"/>
</dbReference>
<dbReference type="InterPro" id="IPR025777">
    <property type="entry name" value="GMPS_ATP_PPase_dom"/>
</dbReference>
<evidence type="ECO:0000256" key="1">
    <source>
        <dbReference type="ARBA" id="ARBA00005153"/>
    </source>
</evidence>
<evidence type="ECO:0000256" key="3">
    <source>
        <dbReference type="ARBA" id="ARBA00011738"/>
    </source>
</evidence>
<evidence type="ECO:0000256" key="12">
    <source>
        <dbReference type="PROSITE-ProRule" id="PRU00886"/>
    </source>
</evidence>
<evidence type="ECO:0000313" key="16">
    <source>
        <dbReference type="Proteomes" id="UP000759131"/>
    </source>
</evidence>
<keyword evidence="13" id="KW-0175">Coiled coil</keyword>
<dbReference type="CDD" id="cd01742">
    <property type="entry name" value="GATase1_GMP_Synthase"/>
    <property type="match status" value="1"/>
</dbReference>
<dbReference type="InterPro" id="IPR018317">
    <property type="entry name" value="QueC"/>
</dbReference>
<dbReference type="FunFam" id="3.30.300.10:FF:000008">
    <property type="entry name" value="GMP synthase [glutamine-hydrolyzing]"/>
    <property type="match status" value="1"/>
</dbReference>
<feature type="coiled-coil region" evidence="13">
    <location>
        <begin position="5"/>
        <end position="58"/>
    </location>
</feature>
<evidence type="ECO:0000256" key="5">
    <source>
        <dbReference type="ARBA" id="ARBA00022598"/>
    </source>
</evidence>
<dbReference type="EMBL" id="OC858010">
    <property type="protein sequence ID" value="CAD7625922.1"/>
    <property type="molecule type" value="Genomic_DNA"/>
</dbReference>
<name>A0A7R9KMI7_9ACAR</name>
<dbReference type="GO" id="GO:0003921">
    <property type="term" value="F:GMP synthase activity"/>
    <property type="evidence" value="ECO:0007669"/>
    <property type="project" value="InterPro"/>
</dbReference>
<keyword evidence="6 12" id="KW-0547">Nucleotide-binding</keyword>
<dbReference type="InterPro" id="IPR009428">
    <property type="entry name" value="ICAT_dom"/>
</dbReference>
<feature type="domain" description="GMPS ATP-PPase" evidence="14">
    <location>
        <begin position="359"/>
        <end position="576"/>
    </location>
</feature>
<dbReference type="NCBIfam" id="NF000848">
    <property type="entry name" value="PRK00074.1"/>
    <property type="match status" value="1"/>
</dbReference>
<dbReference type="EC" id="6.3.5.2" evidence="4"/>
<reference evidence="15" key="1">
    <citation type="submission" date="2020-11" db="EMBL/GenBank/DDBJ databases">
        <authorList>
            <person name="Tran Van P."/>
        </authorList>
    </citation>
    <scope>NUCLEOTIDE SEQUENCE</scope>
</reference>
<dbReference type="InterPro" id="IPR001674">
    <property type="entry name" value="GMP_synth_C"/>
</dbReference>
<dbReference type="Pfam" id="PF00117">
    <property type="entry name" value="GATase"/>
    <property type="match status" value="1"/>
</dbReference>
<comment type="subunit">
    <text evidence="3">Homodimer.</text>
</comment>
<organism evidence="15">
    <name type="scientific">Medioppia subpectinata</name>
    <dbReference type="NCBI Taxonomy" id="1979941"/>
    <lineage>
        <taxon>Eukaryota</taxon>
        <taxon>Metazoa</taxon>
        <taxon>Ecdysozoa</taxon>
        <taxon>Arthropoda</taxon>
        <taxon>Chelicerata</taxon>
        <taxon>Arachnida</taxon>
        <taxon>Acari</taxon>
        <taxon>Acariformes</taxon>
        <taxon>Sarcoptiformes</taxon>
        <taxon>Oribatida</taxon>
        <taxon>Brachypylina</taxon>
        <taxon>Oppioidea</taxon>
        <taxon>Oppiidae</taxon>
        <taxon>Medioppia</taxon>
    </lineage>
</organism>
<dbReference type="PRINTS" id="PR00096">
    <property type="entry name" value="GATASE"/>
</dbReference>
<dbReference type="GO" id="GO:0008013">
    <property type="term" value="F:beta-catenin binding"/>
    <property type="evidence" value="ECO:0007669"/>
    <property type="project" value="InterPro"/>
</dbReference>
<comment type="similarity">
    <text evidence="2">Belongs to the CTNNBIP1 family.</text>
</comment>
<proteinExistence type="inferred from homology"/>
<dbReference type="InterPro" id="IPR014729">
    <property type="entry name" value="Rossmann-like_a/b/a_fold"/>
</dbReference>
<evidence type="ECO:0000256" key="11">
    <source>
        <dbReference type="ARBA" id="ARBA00031356"/>
    </source>
</evidence>
<evidence type="ECO:0000256" key="8">
    <source>
        <dbReference type="ARBA" id="ARBA00022755"/>
    </source>
</evidence>
<dbReference type="InterPro" id="IPR004739">
    <property type="entry name" value="GMP_synth_GATase"/>
</dbReference>
<evidence type="ECO:0000256" key="6">
    <source>
        <dbReference type="ARBA" id="ARBA00022741"/>
    </source>
</evidence>
<dbReference type="PROSITE" id="PS51553">
    <property type="entry name" value="GMPS_ATP_PPASE"/>
    <property type="match status" value="1"/>
</dbReference>
<keyword evidence="8 12" id="KW-0658">Purine biosynthesis</keyword>
<dbReference type="FunFam" id="3.40.50.880:FF:000013">
    <property type="entry name" value="GMP synthase [glutamine-hydrolyzing]"/>
    <property type="match status" value="1"/>
</dbReference>
<dbReference type="InterPro" id="IPR029062">
    <property type="entry name" value="Class_I_gatase-like"/>
</dbReference>
<gene>
    <name evidence="15" type="ORF">OSB1V03_LOCUS6355</name>
</gene>
<dbReference type="Gene3D" id="3.40.50.880">
    <property type="match status" value="1"/>
</dbReference>
<dbReference type="PROSITE" id="PS51273">
    <property type="entry name" value="GATASE_TYPE_1"/>
    <property type="match status" value="1"/>
</dbReference>
<accession>A0A7R9KMI7</accession>
<evidence type="ECO:0000256" key="9">
    <source>
        <dbReference type="ARBA" id="ARBA00022840"/>
    </source>
</evidence>
<evidence type="ECO:0000256" key="10">
    <source>
        <dbReference type="ARBA" id="ARBA00022962"/>
    </source>
</evidence>
<evidence type="ECO:0000259" key="14">
    <source>
        <dbReference type="PROSITE" id="PS51553"/>
    </source>
</evidence>
<keyword evidence="7 12" id="KW-0332">GMP biosynthesis</keyword>
<dbReference type="PRINTS" id="PR00097">
    <property type="entry name" value="ANTSNTHASEII"/>
</dbReference>
<dbReference type="Pfam" id="PF06384">
    <property type="entry name" value="ICAT"/>
    <property type="match status" value="1"/>
</dbReference>
<evidence type="ECO:0000256" key="4">
    <source>
        <dbReference type="ARBA" id="ARBA00012746"/>
    </source>
</evidence>
<dbReference type="Pfam" id="PF06508">
    <property type="entry name" value="QueC"/>
    <property type="match status" value="1"/>
</dbReference>
<dbReference type="EMBL" id="CAJPIZ010003435">
    <property type="protein sequence ID" value="CAG2106352.1"/>
    <property type="molecule type" value="Genomic_DNA"/>
</dbReference>
<dbReference type="PANTHER" id="PTHR11922">
    <property type="entry name" value="GMP SYNTHASE-RELATED"/>
    <property type="match status" value="1"/>
</dbReference>
<protein>
    <recommendedName>
        <fullName evidence="4">GMP synthase (glutamine-hydrolyzing)</fullName>
        <ecNumber evidence="4">6.3.5.2</ecNumber>
    </recommendedName>
    <alternativeName>
        <fullName evidence="11">Glutamine amidotransferase</fullName>
    </alternativeName>
</protein>
<dbReference type="GO" id="GO:0005524">
    <property type="term" value="F:ATP binding"/>
    <property type="evidence" value="ECO:0007669"/>
    <property type="project" value="UniProtKB-UniRule"/>
</dbReference>
<dbReference type="InterPro" id="IPR036911">
    <property type="entry name" value="ICAT_sf"/>
</dbReference>
<evidence type="ECO:0000256" key="7">
    <source>
        <dbReference type="ARBA" id="ARBA00022749"/>
    </source>
</evidence>
<keyword evidence="9 12" id="KW-0067">ATP-binding</keyword>
<dbReference type="CDD" id="cd01997">
    <property type="entry name" value="GMP_synthase_C"/>
    <property type="match status" value="1"/>
</dbReference>
<dbReference type="UniPathway" id="UPA00189">
    <property type="reaction ID" value="UER00296"/>
</dbReference>
<dbReference type="Gene3D" id="3.40.50.620">
    <property type="entry name" value="HUPs"/>
    <property type="match status" value="1"/>
</dbReference>
<dbReference type="Pfam" id="PF00958">
    <property type="entry name" value="GMP_synt_C"/>
    <property type="match status" value="1"/>
</dbReference>
<sequence>MSRGTTETQQLKTNLEDQLDRLVAQLADLEECKVDLDSDEYEETKKETLEQLEEFSQSLSAMKCGNMTLIDDLNSMQLAIQAAISQAFHTPEVIRLFAKRQPDQLRIRLAQIERDSKIGKLSLEVYVQQKVEILIALRKLGDSLQTNESDFLHNNASDALKEFERVTDQQMAILDCGAQYGKCIDRRVRELFVESQILPLNTSHQKLLSDGYKAIIISGGPGSVYATDALAYDPEIFKIGLPVLGICYGMQMLNKEFGGSVHRKDAREDGQFAINVDTNSPLFRNLEPSQEVLLTHGDSVNQVADGFKVIGKSSLIVAIANEKLRLYGMQFHPEVDLTTNGKEMLKNFLYDISGLSGTFTMQSRETECIDYIRKTVGNNKVLMLVSGGVDSTVCAALLHKSLKEDQVIAYHIDNGFMRKNESLAVEKSLKDVGLKLNVIDASYQFYNATTTVSVSKAEPHRKRTTKPLCQTIAPEEKRQIIGDTFVHISDDLIKALKLKPDEVLLGQGTLRPDLIESASALASGNADAIKTHHNDTELVRQLREKGRVVEPLKDFHKDEVRILGRDLGLPADLVQRHPFPGPGLAVRIICADEPFMEKDFSETTSLVKVIVSYTESLHKKHALISKVQNAVEEEDQKFLLRFSETYGFKATLLPIRSVGVQGDCRSYSYVVGLSETDAKRADNETKKFEDLSVLAKLIPRICHNINRVCYIFGDEVKHPVHDITHTCLTPHVLSQLREADSIATKTLMAKGYGGAVSQMPVILIPIHFDRDVASTKPSCQRSVVIRTFITEDFMTGVPAIPNRHIPIEVFRQMATEIETITGISRVLYDLTPKPPGTTEWE</sequence>
<dbReference type="NCBIfam" id="TIGR00888">
    <property type="entry name" value="guaA_Nterm"/>
    <property type="match status" value="1"/>
</dbReference>
<evidence type="ECO:0000256" key="13">
    <source>
        <dbReference type="SAM" id="Coils"/>
    </source>
</evidence>
<dbReference type="Gene3D" id="3.30.300.10">
    <property type="match status" value="2"/>
</dbReference>
<keyword evidence="5" id="KW-0436">Ligase</keyword>
<dbReference type="SUPFAM" id="SSF54810">
    <property type="entry name" value="GMP synthetase C-terminal dimerisation domain"/>
    <property type="match status" value="2"/>
</dbReference>
<dbReference type="Proteomes" id="UP000759131">
    <property type="component" value="Unassembled WGS sequence"/>
</dbReference>
<evidence type="ECO:0000313" key="15">
    <source>
        <dbReference type="EMBL" id="CAD7625922.1"/>
    </source>
</evidence>
<dbReference type="AlphaFoldDB" id="A0A7R9KMI7"/>
<evidence type="ECO:0000256" key="2">
    <source>
        <dbReference type="ARBA" id="ARBA00006505"/>
    </source>
</evidence>